<dbReference type="InterPro" id="IPR012318">
    <property type="entry name" value="HTH_CRP"/>
</dbReference>
<gene>
    <name evidence="5" type="ORF">GKIL_2508</name>
</gene>
<dbReference type="InterPro" id="IPR036390">
    <property type="entry name" value="WH_DNA-bd_sf"/>
</dbReference>
<dbReference type="eggNOG" id="COG0664">
    <property type="taxonomic scope" value="Bacteria"/>
</dbReference>
<feature type="domain" description="Cyclic nucleotide-binding" evidence="4">
    <location>
        <begin position="24"/>
        <end position="75"/>
    </location>
</feature>
<reference evidence="5 6" key="1">
    <citation type="journal article" date="2013" name="PLoS ONE">
        <title>Cultivation and Complete Genome Sequencing of Gloeobacter kilaueensis sp. nov., from a Lava Cave in Kilauea Caldera, Hawai'i.</title>
        <authorList>
            <person name="Saw J.H."/>
            <person name="Schatz M."/>
            <person name="Brown M.V."/>
            <person name="Kunkel D.D."/>
            <person name="Foster J.S."/>
            <person name="Shick H."/>
            <person name="Christensen S."/>
            <person name="Hou S."/>
            <person name="Wan X."/>
            <person name="Donachie S.P."/>
        </authorList>
    </citation>
    <scope>NUCLEOTIDE SEQUENCE [LARGE SCALE GENOMIC DNA]</scope>
    <source>
        <strain evidence="6">JS</strain>
    </source>
</reference>
<evidence type="ECO:0000256" key="2">
    <source>
        <dbReference type="ARBA" id="ARBA00023125"/>
    </source>
</evidence>
<evidence type="ECO:0000256" key="1">
    <source>
        <dbReference type="ARBA" id="ARBA00023015"/>
    </source>
</evidence>
<dbReference type="CDD" id="cd00038">
    <property type="entry name" value="CAP_ED"/>
    <property type="match status" value="1"/>
</dbReference>
<keyword evidence="6" id="KW-1185">Reference proteome</keyword>
<dbReference type="PROSITE" id="PS50042">
    <property type="entry name" value="CNMP_BINDING_3"/>
    <property type="match status" value="1"/>
</dbReference>
<proteinExistence type="predicted"/>
<evidence type="ECO:0000256" key="3">
    <source>
        <dbReference type="ARBA" id="ARBA00023163"/>
    </source>
</evidence>
<keyword evidence="3" id="KW-0804">Transcription</keyword>
<dbReference type="SMART" id="SM00419">
    <property type="entry name" value="HTH_CRP"/>
    <property type="match status" value="1"/>
</dbReference>
<dbReference type="GO" id="GO:0005829">
    <property type="term" value="C:cytosol"/>
    <property type="evidence" value="ECO:0007669"/>
    <property type="project" value="TreeGrafter"/>
</dbReference>
<evidence type="ECO:0000259" key="4">
    <source>
        <dbReference type="PROSITE" id="PS50042"/>
    </source>
</evidence>
<dbReference type="Gene3D" id="2.60.120.10">
    <property type="entry name" value="Jelly Rolls"/>
    <property type="match status" value="1"/>
</dbReference>
<accession>U5QMB7</accession>
<sequence length="201" mass="22520">MPTPPPFPAFELLGPATLRRSLLAGESVYRQGDPSLSVYAVEQGRIRVVGHTRVGQTVLLYRATAGQLFSEGALFSSSHGCEAIADLPSRLLVYPKAQLWEAMRLRPELTQAFMALLSYRINALKERVQMQNIAPARERVIEYLSGAVPPGERTAHFDRPFKEIADELSLTQETLYRILGQLEREGVISRTRRSITLRRSA</sequence>
<keyword evidence="2" id="KW-0238">DNA-binding</keyword>
<dbReference type="InterPro" id="IPR018490">
    <property type="entry name" value="cNMP-bd_dom_sf"/>
</dbReference>
<dbReference type="Pfam" id="PF00027">
    <property type="entry name" value="cNMP_binding"/>
    <property type="match status" value="1"/>
</dbReference>
<organism evidence="5 6">
    <name type="scientific">Gloeobacter kilaueensis (strain ATCC BAA-2537 / CCAP 1431/1 / ULC 316 / JS1)</name>
    <dbReference type="NCBI Taxonomy" id="1183438"/>
    <lineage>
        <taxon>Bacteria</taxon>
        <taxon>Bacillati</taxon>
        <taxon>Cyanobacteriota</taxon>
        <taxon>Cyanophyceae</taxon>
        <taxon>Gloeobacterales</taxon>
        <taxon>Gloeobacteraceae</taxon>
        <taxon>Gloeobacter</taxon>
    </lineage>
</organism>
<dbReference type="AlphaFoldDB" id="U5QMB7"/>
<protein>
    <submittedName>
        <fullName evidence="5">Crp/Fnr family transcriptional regulator</fullName>
    </submittedName>
</protein>
<dbReference type="GO" id="GO:0003700">
    <property type="term" value="F:DNA-binding transcription factor activity"/>
    <property type="evidence" value="ECO:0007669"/>
    <property type="project" value="TreeGrafter"/>
</dbReference>
<dbReference type="SUPFAM" id="SSF51206">
    <property type="entry name" value="cAMP-binding domain-like"/>
    <property type="match status" value="1"/>
</dbReference>
<dbReference type="STRING" id="1183438.GKIL_2508"/>
<evidence type="ECO:0000313" key="6">
    <source>
        <dbReference type="Proteomes" id="UP000017396"/>
    </source>
</evidence>
<dbReference type="SUPFAM" id="SSF46785">
    <property type="entry name" value="Winged helix' DNA-binding domain"/>
    <property type="match status" value="1"/>
</dbReference>
<dbReference type="HOGENOM" id="CLU_075053_4_2_3"/>
<dbReference type="InterPro" id="IPR014710">
    <property type="entry name" value="RmlC-like_jellyroll"/>
</dbReference>
<dbReference type="PANTHER" id="PTHR24567:SF74">
    <property type="entry name" value="HTH-TYPE TRANSCRIPTIONAL REGULATOR ARCR"/>
    <property type="match status" value="1"/>
</dbReference>
<name>U5QMB7_GLOK1</name>
<evidence type="ECO:0000313" key="5">
    <source>
        <dbReference type="EMBL" id="AGY58754.1"/>
    </source>
</evidence>
<dbReference type="SMART" id="SM00100">
    <property type="entry name" value="cNMP"/>
    <property type="match status" value="1"/>
</dbReference>
<keyword evidence="1" id="KW-0805">Transcription regulation</keyword>
<dbReference type="PANTHER" id="PTHR24567">
    <property type="entry name" value="CRP FAMILY TRANSCRIPTIONAL REGULATORY PROTEIN"/>
    <property type="match status" value="1"/>
</dbReference>
<dbReference type="InterPro" id="IPR000595">
    <property type="entry name" value="cNMP-bd_dom"/>
</dbReference>
<dbReference type="GO" id="GO:0003677">
    <property type="term" value="F:DNA binding"/>
    <property type="evidence" value="ECO:0007669"/>
    <property type="project" value="UniProtKB-KW"/>
</dbReference>
<dbReference type="Pfam" id="PF13545">
    <property type="entry name" value="HTH_Crp_2"/>
    <property type="match status" value="1"/>
</dbReference>
<dbReference type="KEGG" id="glj:GKIL_2508"/>
<dbReference type="InterPro" id="IPR050397">
    <property type="entry name" value="Env_Response_Regulators"/>
</dbReference>
<dbReference type="RefSeq" id="WP_023173940.1">
    <property type="nucleotide sequence ID" value="NC_022600.1"/>
</dbReference>
<dbReference type="Proteomes" id="UP000017396">
    <property type="component" value="Chromosome"/>
</dbReference>
<dbReference type="EMBL" id="CP003587">
    <property type="protein sequence ID" value="AGY58754.1"/>
    <property type="molecule type" value="Genomic_DNA"/>
</dbReference>